<sequence length="109" mass="12454">MSRSGFDNLGTSRLRSREDGNCGCLCVVAGNSTRGAKRKNFQPQSDRETATRFGAMQLCRVQKMVGWSDNLFERQHEQKERHQLKQVDVHLGVEGKRLVRIHWASAIVR</sequence>
<protein>
    <submittedName>
        <fullName evidence="1">Uncharacterized protein</fullName>
    </submittedName>
</protein>
<proteinExistence type="predicted"/>
<reference evidence="1 2" key="1">
    <citation type="journal article" date="2018" name="Mycol. Prog.">
        <title>Coniella lustricola, a new species from submerged detritus.</title>
        <authorList>
            <person name="Raudabaugh D.B."/>
            <person name="Iturriaga T."/>
            <person name="Carver A."/>
            <person name="Mondo S."/>
            <person name="Pangilinan J."/>
            <person name="Lipzen A."/>
            <person name="He G."/>
            <person name="Amirebrahimi M."/>
            <person name="Grigoriev I.V."/>
            <person name="Miller A.N."/>
        </authorList>
    </citation>
    <scope>NUCLEOTIDE SEQUENCE [LARGE SCALE GENOMIC DNA]</scope>
    <source>
        <strain evidence="1 2">B22-T-1</strain>
    </source>
</reference>
<organism evidence="1 2">
    <name type="scientific">Coniella lustricola</name>
    <dbReference type="NCBI Taxonomy" id="2025994"/>
    <lineage>
        <taxon>Eukaryota</taxon>
        <taxon>Fungi</taxon>
        <taxon>Dikarya</taxon>
        <taxon>Ascomycota</taxon>
        <taxon>Pezizomycotina</taxon>
        <taxon>Sordariomycetes</taxon>
        <taxon>Sordariomycetidae</taxon>
        <taxon>Diaporthales</taxon>
        <taxon>Schizoparmaceae</taxon>
        <taxon>Coniella</taxon>
    </lineage>
</organism>
<accession>A0A2T3AJJ4</accession>
<dbReference type="EMBL" id="KZ678382">
    <property type="protein sequence ID" value="PSS00657.1"/>
    <property type="molecule type" value="Genomic_DNA"/>
</dbReference>
<evidence type="ECO:0000313" key="1">
    <source>
        <dbReference type="EMBL" id="PSS00657.1"/>
    </source>
</evidence>
<dbReference type="InParanoid" id="A0A2T3AJJ4"/>
<gene>
    <name evidence="1" type="ORF">BD289DRAFT_423589</name>
</gene>
<dbReference type="Proteomes" id="UP000241462">
    <property type="component" value="Unassembled WGS sequence"/>
</dbReference>
<keyword evidence="2" id="KW-1185">Reference proteome</keyword>
<name>A0A2T3AJJ4_9PEZI</name>
<evidence type="ECO:0000313" key="2">
    <source>
        <dbReference type="Proteomes" id="UP000241462"/>
    </source>
</evidence>
<dbReference type="AlphaFoldDB" id="A0A2T3AJJ4"/>